<evidence type="ECO:0000259" key="3">
    <source>
        <dbReference type="Pfam" id="PF08541"/>
    </source>
</evidence>
<gene>
    <name evidence="5" type="ORF">SAMN00120144_3164</name>
</gene>
<protein>
    <submittedName>
        <fullName evidence="5">Beta-ketoacyl-acyl-carrier-protein synthase I</fullName>
    </submittedName>
</protein>
<sequence length="350" mass="38070">MGAQSTGHDAILWYVLWQRRNLQPHLLPSSSPIPPVYIHQVAAYVPTQVITNEHFTRLNGLSHDWIIERTGIRERRKAAPGENTNTMATEVTRRVLAAVPAIAADSIDLIVGATYTPHDTIYTLAHAVQRELGVADIPVVSISSACSSLLNAVEIVEGYFAMNKATRALVVVSEHNTAYNNEEDTIAGHLWGDGAAALLISKERLADSDLRIVDLRTGGAAHVGKADTAVTLKPVEKGIVMPHGRDVFTHACQYMARVTSEVLERNNLEVNDVTYLIPHQANLRITRNVVQALGLPPERAISNIQDLGNTGCAGAAIALAEYHSRLRPGERIIITVFGGGYSYGAMLLER</sequence>
<organism evidence="5 6">
    <name type="scientific">Hymenobacter roseosalivarius DSM 11622</name>
    <dbReference type="NCBI Taxonomy" id="645990"/>
    <lineage>
        <taxon>Bacteria</taxon>
        <taxon>Pseudomonadati</taxon>
        <taxon>Bacteroidota</taxon>
        <taxon>Cytophagia</taxon>
        <taxon>Cytophagales</taxon>
        <taxon>Hymenobacteraceae</taxon>
        <taxon>Hymenobacter</taxon>
    </lineage>
</organism>
<evidence type="ECO:0000256" key="1">
    <source>
        <dbReference type="ARBA" id="ARBA00022679"/>
    </source>
</evidence>
<keyword evidence="2" id="KW-0012">Acyltransferase</keyword>
<dbReference type="GO" id="GO:0006633">
    <property type="term" value="P:fatty acid biosynthetic process"/>
    <property type="evidence" value="ECO:0007669"/>
    <property type="project" value="InterPro"/>
</dbReference>
<dbReference type="InterPro" id="IPR013751">
    <property type="entry name" value="ACP_syn_III_N"/>
</dbReference>
<accession>A0A1W1UVE0</accession>
<dbReference type="PANTHER" id="PTHR34069:SF2">
    <property type="entry name" value="BETA-KETOACYL-[ACYL-CARRIER-PROTEIN] SYNTHASE III"/>
    <property type="match status" value="1"/>
</dbReference>
<evidence type="ECO:0000313" key="5">
    <source>
        <dbReference type="EMBL" id="SMB85067.1"/>
    </source>
</evidence>
<dbReference type="Proteomes" id="UP000192266">
    <property type="component" value="Unassembled WGS sequence"/>
</dbReference>
<dbReference type="Pfam" id="PF08545">
    <property type="entry name" value="ACP_syn_III"/>
    <property type="match status" value="1"/>
</dbReference>
<dbReference type="STRING" id="645990.SAMN00120144_3164"/>
<name>A0A1W1UVE0_9BACT</name>
<evidence type="ECO:0000256" key="2">
    <source>
        <dbReference type="ARBA" id="ARBA00023315"/>
    </source>
</evidence>
<keyword evidence="1" id="KW-0808">Transferase</keyword>
<dbReference type="InterPro" id="IPR013747">
    <property type="entry name" value="ACP_syn_III_C"/>
</dbReference>
<dbReference type="GO" id="GO:0004315">
    <property type="term" value="F:3-oxoacyl-[acyl-carrier-protein] synthase activity"/>
    <property type="evidence" value="ECO:0007669"/>
    <property type="project" value="InterPro"/>
</dbReference>
<dbReference type="AlphaFoldDB" id="A0A1W1UVE0"/>
<dbReference type="Gene3D" id="3.40.47.10">
    <property type="match status" value="2"/>
</dbReference>
<dbReference type="PANTHER" id="PTHR34069">
    <property type="entry name" value="3-OXOACYL-[ACYL-CARRIER-PROTEIN] SYNTHASE 3"/>
    <property type="match status" value="1"/>
</dbReference>
<dbReference type="InterPro" id="IPR016039">
    <property type="entry name" value="Thiolase-like"/>
</dbReference>
<feature type="domain" description="Beta-ketoacyl-[acyl-carrier-protein] synthase III C-terminal" evidence="3">
    <location>
        <begin position="263"/>
        <end position="349"/>
    </location>
</feature>
<evidence type="ECO:0000259" key="4">
    <source>
        <dbReference type="Pfam" id="PF08545"/>
    </source>
</evidence>
<evidence type="ECO:0000313" key="6">
    <source>
        <dbReference type="Proteomes" id="UP000192266"/>
    </source>
</evidence>
<reference evidence="5 6" key="1">
    <citation type="submission" date="2017-04" db="EMBL/GenBank/DDBJ databases">
        <authorList>
            <person name="Afonso C.L."/>
            <person name="Miller P.J."/>
            <person name="Scott M.A."/>
            <person name="Spackman E."/>
            <person name="Goraichik I."/>
            <person name="Dimitrov K.M."/>
            <person name="Suarez D.L."/>
            <person name="Swayne D.E."/>
        </authorList>
    </citation>
    <scope>NUCLEOTIDE SEQUENCE [LARGE SCALE GENOMIC DNA]</scope>
    <source>
        <strain evidence="5 6">DSM 11622</strain>
    </source>
</reference>
<dbReference type="Pfam" id="PF08541">
    <property type="entry name" value="ACP_syn_III_C"/>
    <property type="match status" value="1"/>
</dbReference>
<dbReference type="EMBL" id="FWWW01000042">
    <property type="protein sequence ID" value="SMB85067.1"/>
    <property type="molecule type" value="Genomic_DNA"/>
</dbReference>
<dbReference type="SUPFAM" id="SSF53901">
    <property type="entry name" value="Thiolase-like"/>
    <property type="match status" value="1"/>
</dbReference>
<proteinExistence type="predicted"/>
<dbReference type="GO" id="GO:0044550">
    <property type="term" value="P:secondary metabolite biosynthetic process"/>
    <property type="evidence" value="ECO:0007669"/>
    <property type="project" value="TreeGrafter"/>
</dbReference>
<keyword evidence="6" id="KW-1185">Reference proteome</keyword>
<dbReference type="CDD" id="cd00830">
    <property type="entry name" value="KAS_III"/>
    <property type="match status" value="1"/>
</dbReference>
<feature type="domain" description="Beta-ketoacyl-[acyl-carrier-protein] synthase III N-terminal" evidence="4">
    <location>
        <begin position="142"/>
        <end position="214"/>
    </location>
</feature>